<gene>
    <name evidence="7" type="ORF">GW7_09922</name>
</gene>
<dbReference type="GO" id="GO:0004459">
    <property type="term" value="F:L-lactate dehydrogenase (NAD+) activity"/>
    <property type="evidence" value="ECO:0007669"/>
    <property type="project" value="UniProtKB-EC"/>
</dbReference>
<dbReference type="AlphaFoldDB" id="G5APD9"/>
<dbReference type="InterPro" id="IPR015955">
    <property type="entry name" value="Lactate_DH/Glyco_Ohase_4_C"/>
</dbReference>
<comment type="similarity">
    <text evidence="2">Belongs to the LDH/MDH superfamily. LDH family.</text>
</comment>
<evidence type="ECO:0000256" key="3">
    <source>
        <dbReference type="ARBA" id="ARBA00012967"/>
    </source>
</evidence>
<evidence type="ECO:0000256" key="2">
    <source>
        <dbReference type="ARBA" id="ARBA00006054"/>
    </source>
</evidence>
<dbReference type="PRINTS" id="PR00086">
    <property type="entry name" value="LLDHDRGNASE"/>
</dbReference>
<dbReference type="FunFam" id="3.90.110.10:FF:000003">
    <property type="entry name" value="L-lactate dehydrogenase A chain"/>
    <property type="match status" value="1"/>
</dbReference>
<dbReference type="InterPro" id="IPR036291">
    <property type="entry name" value="NAD(P)-bd_dom_sf"/>
</dbReference>
<name>G5APD9_HETGA</name>
<dbReference type="Pfam" id="PF02866">
    <property type="entry name" value="Ldh_1_C"/>
    <property type="match status" value="1"/>
</dbReference>
<keyword evidence="5" id="KW-0520">NAD</keyword>
<feature type="domain" description="Lactate/malate dehydrogenase C-terminal" evidence="6">
    <location>
        <begin position="61"/>
        <end position="222"/>
    </location>
</feature>
<sequence length="229" mass="25309">MSLLKEEQVPQNKITAVGVSAVGMACAISILIKDLAVDILTYVVWKLSGFPKNRVIGSGCNLDSAQFQYLMGERLGVHPLSFHGWVLREHGDSSLPVWSGVNIAGIFLKNLHPKLGIDGDKEHWKEVHKQVADSAYEVIKLKGYISWATGLSVGDLAESIMKNLRRVHSISTVIKDLYGIKDDIFLSVPCVLGQNSISDIVKVTLTSKEEAHLKKNADTMWAIQKELQF</sequence>
<dbReference type="InterPro" id="IPR022383">
    <property type="entry name" value="Lactate/malate_DH_C"/>
</dbReference>
<dbReference type="InterPro" id="IPR001557">
    <property type="entry name" value="L-lactate/malate_DH"/>
</dbReference>
<proteinExistence type="inferred from homology"/>
<evidence type="ECO:0000256" key="4">
    <source>
        <dbReference type="ARBA" id="ARBA00023002"/>
    </source>
</evidence>
<keyword evidence="4" id="KW-0560">Oxidoreductase</keyword>
<dbReference type="STRING" id="10181.G5APD9"/>
<dbReference type="Gene3D" id="3.40.50.720">
    <property type="entry name" value="NAD(P)-binding Rossmann-like Domain"/>
    <property type="match status" value="1"/>
</dbReference>
<evidence type="ECO:0000313" key="8">
    <source>
        <dbReference type="Proteomes" id="UP000006813"/>
    </source>
</evidence>
<dbReference type="Gene3D" id="3.90.110.10">
    <property type="entry name" value="Lactate dehydrogenase/glycoside hydrolase, family 4, C-terminal"/>
    <property type="match status" value="1"/>
</dbReference>
<dbReference type="GO" id="GO:0006089">
    <property type="term" value="P:lactate metabolic process"/>
    <property type="evidence" value="ECO:0007669"/>
    <property type="project" value="TreeGrafter"/>
</dbReference>
<comment type="pathway">
    <text evidence="1">Fermentation; pyruvate fermentation to lactate; (S)-lactate from pyruvate: step 1/1.</text>
</comment>
<evidence type="ECO:0000259" key="6">
    <source>
        <dbReference type="Pfam" id="PF02866"/>
    </source>
</evidence>
<evidence type="ECO:0000256" key="5">
    <source>
        <dbReference type="ARBA" id="ARBA00023027"/>
    </source>
</evidence>
<dbReference type="SUPFAM" id="SSF51735">
    <property type="entry name" value="NAD(P)-binding Rossmann-fold domains"/>
    <property type="match status" value="1"/>
</dbReference>
<dbReference type="PROSITE" id="PS51257">
    <property type="entry name" value="PROKAR_LIPOPROTEIN"/>
    <property type="match status" value="1"/>
</dbReference>
<dbReference type="EC" id="1.1.1.27" evidence="3"/>
<dbReference type="EMBL" id="JH166333">
    <property type="protein sequence ID" value="EHA98899.1"/>
    <property type="molecule type" value="Genomic_DNA"/>
</dbReference>
<protein>
    <recommendedName>
        <fullName evidence="3">L-lactate dehydrogenase</fullName>
        <ecNumber evidence="3">1.1.1.27</ecNumber>
    </recommendedName>
</protein>
<reference evidence="7 8" key="1">
    <citation type="journal article" date="2011" name="Nature">
        <title>Genome sequencing reveals insights into physiology and longevity of the naked mole rat.</title>
        <authorList>
            <person name="Kim E.B."/>
            <person name="Fang X."/>
            <person name="Fushan A.A."/>
            <person name="Huang Z."/>
            <person name="Lobanov A.V."/>
            <person name="Han L."/>
            <person name="Marino S.M."/>
            <person name="Sun X."/>
            <person name="Turanov A.A."/>
            <person name="Yang P."/>
            <person name="Yim S.H."/>
            <person name="Zhao X."/>
            <person name="Kasaikina M.V."/>
            <person name="Stoletzki N."/>
            <person name="Peng C."/>
            <person name="Polak P."/>
            <person name="Xiong Z."/>
            <person name="Kiezun A."/>
            <person name="Zhu Y."/>
            <person name="Chen Y."/>
            <person name="Kryukov G.V."/>
            <person name="Zhang Q."/>
            <person name="Peshkin L."/>
            <person name="Yang L."/>
            <person name="Bronson R.T."/>
            <person name="Buffenstein R."/>
            <person name="Wang B."/>
            <person name="Han C."/>
            <person name="Li Q."/>
            <person name="Chen L."/>
            <person name="Zhao W."/>
            <person name="Sunyaev S.R."/>
            <person name="Park T.J."/>
            <person name="Zhang G."/>
            <person name="Wang J."/>
            <person name="Gladyshev V.N."/>
        </authorList>
    </citation>
    <scope>NUCLEOTIDE SEQUENCE [LARGE SCALE GENOMIC DNA]</scope>
</reference>
<dbReference type="InParanoid" id="G5APD9"/>
<organism evidence="7 8">
    <name type="scientific">Heterocephalus glaber</name>
    <name type="common">Naked mole rat</name>
    <dbReference type="NCBI Taxonomy" id="10181"/>
    <lineage>
        <taxon>Eukaryota</taxon>
        <taxon>Metazoa</taxon>
        <taxon>Chordata</taxon>
        <taxon>Craniata</taxon>
        <taxon>Vertebrata</taxon>
        <taxon>Euteleostomi</taxon>
        <taxon>Mammalia</taxon>
        <taxon>Eutheria</taxon>
        <taxon>Euarchontoglires</taxon>
        <taxon>Glires</taxon>
        <taxon>Rodentia</taxon>
        <taxon>Hystricomorpha</taxon>
        <taxon>Bathyergidae</taxon>
        <taxon>Heterocephalus</taxon>
    </lineage>
</organism>
<dbReference type="Proteomes" id="UP000006813">
    <property type="component" value="Unassembled WGS sequence"/>
</dbReference>
<evidence type="ECO:0000256" key="1">
    <source>
        <dbReference type="ARBA" id="ARBA00004843"/>
    </source>
</evidence>
<dbReference type="SUPFAM" id="SSF56327">
    <property type="entry name" value="LDH C-terminal domain-like"/>
    <property type="match status" value="1"/>
</dbReference>
<evidence type="ECO:0000313" key="7">
    <source>
        <dbReference type="EMBL" id="EHA98899.1"/>
    </source>
</evidence>
<accession>G5APD9</accession>
<dbReference type="PANTHER" id="PTHR43128">
    <property type="entry name" value="L-2-HYDROXYCARBOXYLATE DEHYDROGENASE (NAD(P)(+))"/>
    <property type="match status" value="1"/>
</dbReference>
<dbReference type="PANTHER" id="PTHR43128:SF10">
    <property type="entry name" value="L-LACTATE DEHYDROGENASE A CHAIN"/>
    <property type="match status" value="1"/>
</dbReference>